<organism evidence="3 4">
    <name type="scientific">Leptotrombidium deliense</name>
    <dbReference type="NCBI Taxonomy" id="299467"/>
    <lineage>
        <taxon>Eukaryota</taxon>
        <taxon>Metazoa</taxon>
        <taxon>Ecdysozoa</taxon>
        <taxon>Arthropoda</taxon>
        <taxon>Chelicerata</taxon>
        <taxon>Arachnida</taxon>
        <taxon>Acari</taxon>
        <taxon>Acariformes</taxon>
        <taxon>Trombidiformes</taxon>
        <taxon>Prostigmata</taxon>
        <taxon>Anystina</taxon>
        <taxon>Parasitengona</taxon>
        <taxon>Trombiculoidea</taxon>
        <taxon>Trombiculidae</taxon>
        <taxon>Leptotrombidium</taxon>
    </lineage>
</organism>
<dbReference type="CDD" id="cd05382">
    <property type="entry name" value="CAP_GAPR1-like"/>
    <property type="match status" value="1"/>
</dbReference>
<feature type="compositionally biased region" description="Polar residues" evidence="1">
    <location>
        <begin position="264"/>
        <end position="273"/>
    </location>
</feature>
<evidence type="ECO:0000259" key="2">
    <source>
        <dbReference type="SMART" id="SM00198"/>
    </source>
</evidence>
<evidence type="ECO:0000313" key="3">
    <source>
        <dbReference type="EMBL" id="RWS29653.1"/>
    </source>
</evidence>
<dbReference type="AlphaFoldDB" id="A0A443SQ80"/>
<comment type="caution">
    <text evidence="3">The sequence shown here is derived from an EMBL/GenBank/DDBJ whole genome shotgun (WGS) entry which is preliminary data.</text>
</comment>
<proteinExistence type="predicted"/>
<reference evidence="3 4" key="1">
    <citation type="journal article" date="2018" name="Gigascience">
        <title>Genomes of trombidid mites reveal novel predicted allergens and laterally-transferred genes associated with secondary metabolism.</title>
        <authorList>
            <person name="Dong X."/>
            <person name="Chaisiri K."/>
            <person name="Xia D."/>
            <person name="Armstrong S.D."/>
            <person name="Fang Y."/>
            <person name="Donnelly M.J."/>
            <person name="Kadowaki T."/>
            <person name="McGarry J.W."/>
            <person name="Darby A.C."/>
            <person name="Makepeace B.L."/>
        </authorList>
    </citation>
    <scope>NUCLEOTIDE SEQUENCE [LARGE SCALE GENOMIC DNA]</scope>
    <source>
        <strain evidence="3">UoL-UT</strain>
    </source>
</reference>
<keyword evidence="4" id="KW-1185">Reference proteome</keyword>
<accession>A0A443SQ80</accession>
<dbReference type="Pfam" id="PF00188">
    <property type="entry name" value="CAP"/>
    <property type="match status" value="2"/>
</dbReference>
<dbReference type="SMART" id="SM00198">
    <property type="entry name" value="SCP"/>
    <property type="match status" value="1"/>
</dbReference>
<feature type="non-terminal residue" evidence="3">
    <location>
        <position position="1"/>
    </location>
</feature>
<feature type="region of interest" description="Disordered" evidence="1">
    <location>
        <begin position="264"/>
        <end position="290"/>
    </location>
</feature>
<dbReference type="InterPro" id="IPR001283">
    <property type="entry name" value="CRISP-related"/>
</dbReference>
<name>A0A443SQ80_9ACAR</name>
<dbReference type="PANTHER" id="PTHR10334">
    <property type="entry name" value="CYSTEINE-RICH SECRETORY PROTEIN-RELATED"/>
    <property type="match status" value="1"/>
</dbReference>
<dbReference type="InterPro" id="IPR034113">
    <property type="entry name" value="SCP_GAPR1-like"/>
</dbReference>
<evidence type="ECO:0000313" key="4">
    <source>
        <dbReference type="Proteomes" id="UP000288716"/>
    </source>
</evidence>
<dbReference type="EMBL" id="NCKV01000816">
    <property type="protein sequence ID" value="RWS29653.1"/>
    <property type="molecule type" value="Genomic_DNA"/>
</dbReference>
<feature type="region of interest" description="Disordered" evidence="1">
    <location>
        <begin position="354"/>
        <end position="382"/>
    </location>
</feature>
<dbReference type="Gene3D" id="3.40.33.10">
    <property type="entry name" value="CAP"/>
    <property type="match status" value="2"/>
</dbReference>
<gene>
    <name evidence="3" type="ORF">B4U80_05541</name>
</gene>
<dbReference type="PRINTS" id="PR00837">
    <property type="entry name" value="V5TPXLIKE"/>
</dbReference>
<dbReference type="VEuPathDB" id="VectorBase:LDEU002387"/>
<dbReference type="STRING" id="299467.A0A443SQ80"/>
<feature type="domain" description="SCP" evidence="2">
    <location>
        <begin position="100"/>
        <end position="239"/>
    </location>
</feature>
<dbReference type="OrthoDB" id="6507808at2759"/>
<dbReference type="Proteomes" id="UP000288716">
    <property type="component" value="Unassembled WGS sequence"/>
</dbReference>
<evidence type="ECO:0000256" key="1">
    <source>
        <dbReference type="SAM" id="MobiDB-lite"/>
    </source>
</evidence>
<protein>
    <recommendedName>
        <fullName evidence="2">SCP domain-containing protein</fullName>
    </recommendedName>
</protein>
<sequence>AVCNDWYNEIENYEWNSFTAISTPNSTVGHFAQLVWKNTKRIGCATVISKGPKGGAFTVCVYHPPGNIESTINENVISTEECNEDAKENITAYEDLTNETWNGECLEIHNKLRKKHGVPPLVLDGKLIEFAKNRAIEMAKRDYANFGHKESVKFAENLHWGKRKSGPSIRCDEPVNLWYNEINNYDWKERINHNGTYAHFSQIIWNATEKLGCAQVLSKGIKGGTYTVCGYEPLGNMPSVDAHKNNVFDVVEKYDNVSSSHNNLTISKRSVSPDSEQNELNNDNDDIDDFESYDYENITHDDSDSTDEKLSDIIVSPVNNETVTTPSNTTIETVSTTVAAIDKSETQVSVVAQRKKKTKTGRKSSTKKELPTRQFKQSKRKRKTHVRLAVTVPTSTMSSTKKPSLKFSKFKFKPQTLKSSLKNVTRSFTNIMSKLLPKING</sequence>
<feature type="compositionally biased region" description="Basic residues" evidence="1">
    <location>
        <begin position="354"/>
        <end position="365"/>
    </location>
</feature>
<dbReference type="InterPro" id="IPR014044">
    <property type="entry name" value="CAP_dom"/>
</dbReference>
<dbReference type="InterPro" id="IPR035940">
    <property type="entry name" value="CAP_sf"/>
</dbReference>
<dbReference type="SUPFAM" id="SSF55797">
    <property type="entry name" value="PR-1-like"/>
    <property type="match status" value="2"/>
</dbReference>